<keyword evidence="3" id="KW-1185">Reference proteome</keyword>
<feature type="compositionally biased region" description="Basic and acidic residues" evidence="1">
    <location>
        <begin position="1"/>
        <end position="32"/>
    </location>
</feature>
<dbReference type="EMBL" id="LT629688">
    <property type="protein sequence ID" value="SDE36501.1"/>
    <property type="molecule type" value="Genomic_DNA"/>
</dbReference>
<sequence length="307" mass="32764">MSHIELDGHSWDRPVDRRSTAHRDQGPDENRVEGCCTVGHVTLPPTRAADPCDGSYVSAVGAHPSRSPLAGLTSRRYSQGRLRHANAHTDHKRCARSPGPETRTAPPLPPARPHPAAWHTGDVTSRCPGRPGASAAREPLGGFPVTGGDRPTGRHGQDDSPRGLRRNESRRQAEGQPGATGAHLSREHRSVGRLASPDAPLGSPHRQSPARPKGHRRTAHPPRYQKRAATRHARPPQLVAPTRPGHSRSVPVVVGSWAEDGTCRSGPGSADSSPGRSGRAAPAASAAVPLRFVHVRLDSRRVSARYG</sequence>
<feature type="region of interest" description="Disordered" evidence="1">
    <location>
        <begin position="1"/>
        <end position="34"/>
    </location>
</feature>
<dbReference type="Proteomes" id="UP000198546">
    <property type="component" value="Chromosome i"/>
</dbReference>
<dbReference type="AlphaFoldDB" id="A0A1G7CB21"/>
<feature type="compositionally biased region" description="Basic and acidic residues" evidence="1">
    <location>
        <begin position="151"/>
        <end position="173"/>
    </location>
</feature>
<accession>A0A1G7CB21</accession>
<reference evidence="2 3" key="1">
    <citation type="submission" date="2016-10" db="EMBL/GenBank/DDBJ databases">
        <authorList>
            <person name="de Groot N.N."/>
        </authorList>
    </citation>
    <scope>NUCLEOTIDE SEQUENCE [LARGE SCALE GENOMIC DNA]</scope>
    <source>
        <strain evidence="2 3">MON 2.2</strain>
    </source>
</reference>
<organism evidence="2 3">
    <name type="scientific">Auraticoccus monumenti</name>
    <dbReference type="NCBI Taxonomy" id="675864"/>
    <lineage>
        <taxon>Bacteria</taxon>
        <taxon>Bacillati</taxon>
        <taxon>Actinomycetota</taxon>
        <taxon>Actinomycetes</taxon>
        <taxon>Propionibacteriales</taxon>
        <taxon>Propionibacteriaceae</taxon>
        <taxon>Auraticoccus</taxon>
    </lineage>
</organism>
<name>A0A1G7CB21_9ACTN</name>
<feature type="compositionally biased region" description="Basic residues" evidence="1">
    <location>
        <begin position="212"/>
        <end position="234"/>
    </location>
</feature>
<feature type="compositionally biased region" description="Basic residues" evidence="1">
    <location>
        <begin position="83"/>
        <end position="95"/>
    </location>
</feature>
<protein>
    <submittedName>
        <fullName evidence="2">Uncharacterized protein</fullName>
    </submittedName>
</protein>
<feature type="region of interest" description="Disordered" evidence="1">
    <location>
        <begin position="83"/>
        <end position="288"/>
    </location>
</feature>
<gene>
    <name evidence="2" type="ORF">SAMN04489747_3219</name>
</gene>
<proteinExistence type="predicted"/>
<evidence type="ECO:0000313" key="3">
    <source>
        <dbReference type="Proteomes" id="UP000198546"/>
    </source>
</evidence>
<feature type="compositionally biased region" description="Low complexity" evidence="1">
    <location>
        <begin position="272"/>
        <end position="287"/>
    </location>
</feature>
<evidence type="ECO:0000256" key="1">
    <source>
        <dbReference type="SAM" id="MobiDB-lite"/>
    </source>
</evidence>
<evidence type="ECO:0000313" key="2">
    <source>
        <dbReference type="EMBL" id="SDE36501.1"/>
    </source>
</evidence>